<feature type="domain" description="Neutral/alkaline non-lysosomal ceramidase N-terminal" evidence="1">
    <location>
        <begin position="5"/>
        <end position="199"/>
    </location>
</feature>
<dbReference type="Proteomes" id="UP000584824">
    <property type="component" value="Unassembled WGS sequence"/>
</dbReference>
<dbReference type="InterPro" id="IPR031329">
    <property type="entry name" value="NEUT/ALK_ceramidase_N"/>
</dbReference>
<evidence type="ECO:0000259" key="1">
    <source>
        <dbReference type="Pfam" id="PF04734"/>
    </source>
</evidence>
<sequence>MIDAGAAIVDITPPPGMVMAGFAARSDTARGFHDRLTARAVVIGDTAVVVADVIGIDAAMSLRIRERCALSAERVVVSALHTHGGPASMAGRLGGAADPAYLERLEDACVAAIDKAACERRPAMLSAGYGSDPDIARNRRHSGGIVDRSLPVLHLTDMQGATIAVLVSYACHPVVLGADNLLWTADYPHFTREALERAFPGSVAVFMTGCVGDANTGHSAHASISLAANPERTFAAAERIGEKIAAAALAAPARQIAGGVSVHNGAVTLGFERRETEPLPVLASRWEGEAVTADPARRSLLLYWADWARRVGPLAADGLTTRVTVFEWGGVLLVALPGEIFAETALAIRAAAGDAPVFTIAFADDNPGYIPPASEYAFGGYEVDEAHRYYGMPMSFAAGSAETLCEKATTLIREGSATNS</sequence>
<keyword evidence="3" id="KW-1185">Reference proteome</keyword>
<protein>
    <recommendedName>
        <fullName evidence="1">Neutral/alkaline non-lysosomal ceramidase N-terminal domain-containing protein</fullName>
    </recommendedName>
</protein>
<name>A0A7W6P0Z5_9HYPH</name>
<organism evidence="2 3">
    <name type="scientific">Allorhizobium borbori</name>
    <dbReference type="NCBI Taxonomy" id="485907"/>
    <lineage>
        <taxon>Bacteria</taxon>
        <taxon>Pseudomonadati</taxon>
        <taxon>Pseudomonadota</taxon>
        <taxon>Alphaproteobacteria</taxon>
        <taxon>Hyphomicrobiales</taxon>
        <taxon>Rhizobiaceae</taxon>
        <taxon>Rhizobium/Agrobacterium group</taxon>
        <taxon>Allorhizobium</taxon>
    </lineage>
</organism>
<gene>
    <name evidence="2" type="ORF">GGQ66_001613</name>
</gene>
<proteinExistence type="predicted"/>
<comment type="caution">
    <text evidence="2">The sequence shown here is derived from an EMBL/GenBank/DDBJ whole genome shotgun (WGS) entry which is preliminary data.</text>
</comment>
<dbReference type="AlphaFoldDB" id="A0A7W6P0Z5"/>
<reference evidence="2 3" key="1">
    <citation type="submission" date="2020-08" db="EMBL/GenBank/DDBJ databases">
        <title>Genomic Encyclopedia of Type Strains, Phase IV (KMG-IV): sequencing the most valuable type-strain genomes for metagenomic binning, comparative biology and taxonomic classification.</title>
        <authorList>
            <person name="Goeker M."/>
        </authorList>
    </citation>
    <scope>NUCLEOTIDE SEQUENCE [LARGE SCALE GENOMIC DNA]</scope>
    <source>
        <strain evidence="2 3">DSM 26385</strain>
    </source>
</reference>
<accession>A0A7W6P0Z5</accession>
<evidence type="ECO:0000313" key="2">
    <source>
        <dbReference type="EMBL" id="MBB4103058.1"/>
    </source>
</evidence>
<dbReference type="EMBL" id="JACIDU010000005">
    <property type="protein sequence ID" value="MBB4103058.1"/>
    <property type="molecule type" value="Genomic_DNA"/>
</dbReference>
<dbReference type="Pfam" id="PF04734">
    <property type="entry name" value="Ceramidase_alk"/>
    <property type="match status" value="1"/>
</dbReference>
<dbReference type="RefSeq" id="WP_183791224.1">
    <property type="nucleotide sequence ID" value="NZ_JACIDU010000005.1"/>
</dbReference>
<evidence type="ECO:0000313" key="3">
    <source>
        <dbReference type="Proteomes" id="UP000584824"/>
    </source>
</evidence>